<feature type="transmembrane region" description="Helical" evidence="1">
    <location>
        <begin position="417"/>
        <end position="438"/>
    </location>
</feature>
<dbReference type="PANTHER" id="PTHR38442:SF1">
    <property type="entry name" value="INNER MEMBRANE PROTEIN"/>
    <property type="match status" value="1"/>
</dbReference>
<accession>A0A1A5YF27</accession>
<sequence>MTMKQKANASLLLLALLFTGAAACLYVYPGQWWAKMLLYTAEAGLVGALADLFAVTALFRSPMGMKWIPHTGIIPRNRDKLVDGVVQMVEEQLLSKELLRERLSRFRLVETLIHWVDHKKGLQAVAAQVWMLALSFLRRMDAKEWSEQLDGHARKALAGVNLAPYSGAALKWVLNHSDVQKWLGHIVDYAAEKTAGDEIRQAIADMLAAEKNKFVSEGGSFTRWLKQKLVDFAEAADAINLEEAAETLHRDLQSFMESLKNPQHELRIMLVERLHELADHLENSDDAAKTIDEWKRDVLLHLSFQPAIQGLLEAVAGMLAPGSDMKYIVADNRTLQPEDIQQWMTGLFSSYWETFKADKDIQEQLEGYAGQFLAQTIESEHAVIGVIVRRTLDDFTEERLVHFIEEKVDTDLQRIRLNGALIGSAVGALLFLFLHGVYQPLLDLL</sequence>
<comment type="caution">
    <text evidence="2">The sequence shown here is derived from an EMBL/GenBank/DDBJ whole genome shotgun (WGS) entry which is preliminary data.</text>
</comment>
<evidence type="ECO:0008006" key="4">
    <source>
        <dbReference type="Google" id="ProtNLM"/>
    </source>
</evidence>
<dbReference type="GO" id="GO:0005886">
    <property type="term" value="C:plasma membrane"/>
    <property type="evidence" value="ECO:0007669"/>
    <property type="project" value="TreeGrafter"/>
</dbReference>
<feature type="transmembrane region" description="Helical" evidence="1">
    <location>
        <begin position="39"/>
        <end position="59"/>
    </location>
</feature>
<evidence type="ECO:0000313" key="3">
    <source>
        <dbReference type="Proteomes" id="UP000092024"/>
    </source>
</evidence>
<dbReference type="EMBL" id="LYPA01000068">
    <property type="protein sequence ID" value="OBR63995.1"/>
    <property type="molecule type" value="Genomic_DNA"/>
</dbReference>
<organism evidence="2 3">
    <name type="scientific">Paenibacillus oryzae</name>
    <dbReference type="NCBI Taxonomy" id="1844972"/>
    <lineage>
        <taxon>Bacteria</taxon>
        <taxon>Bacillati</taxon>
        <taxon>Bacillota</taxon>
        <taxon>Bacilli</taxon>
        <taxon>Bacillales</taxon>
        <taxon>Paenibacillaceae</taxon>
        <taxon>Paenibacillus</taxon>
    </lineage>
</organism>
<keyword evidence="1" id="KW-1133">Transmembrane helix</keyword>
<dbReference type="Proteomes" id="UP000092024">
    <property type="component" value="Unassembled WGS sequence"/>
</dbReference>
<dbReference type="PROSITE" id="PS51257">
    <property type="entry name" value="PROKAR_LIPOPROTEIN"/>
    <property type="match status" value="1"/>
</dbReference>
<dbReference type="RefSeq" id="WP_068685654.1">
    <property type="nucleotide sequence ID" value="NZ_LYPA01000068.1"/>
</dbReference>
<dbReference type="InterPro" id="IPR007383">
    <property type="entry name" value="DUF445"/>
</dbReference>
<dbReference type="AlphaFoldDB" id="A0A1A5YF27"/>
<protein>
    <recommendedName>
        <fullName evidence="4">DUF445 domain-containing protein</fullName>
    </recommendedName>
</protein>
<dbReference type="STRING" id="1844972.A7K91_11410"/>
<gene>
    <name evidence="2" type="ORF">A7K91_11410</name>
</gene>
<dbReference type="OrthoDB" id="9769590at2"/>
<keyword evidence="1" id="KW-0812">Transmembrane</keyword>
<dbReference type="Pfam" id="PF04286">
    <property type="entry name" value="DUF445"/>
    <property type="match status" value="1"/>
</dbReference>
<evidence type="ECO:0000313" key="2">
    <source>
        <dbReference type="EMBL" id="OBR63995.1"/>
    </source>
</evidence>
<reference evidence="2 3" key="1">
    <citation type="submission" date="2016-05" db="EMBL/GenBank/DDBJ databases">
        <title>Paenibacillus oryzae. sp. nov., isolated from the rice root.</title>
        <authorList>
            <person name="Zhang J."/>
            <person name="Zhang X."/>
        </authorList>
    </citation>
    <scope>NUCLEOTIDE SEQUENCE [LARGE SCALE GENOMIC DNA]</scope>
    <source>
        <strain evidence="2 3">1DrF-4</strain>
    </source>
</reference>
<dbReference type="PANTHER" id="PTHR38442">
    <property type="entry name" value="INNER MEMBRANE PROTEIN-RELATED"/>
    <property type="match status" value="1"/>
</dbReference>
<name>A0A1A5YF27_9BACL</name>
<keyword evidence="3" id="KW-1185">Reference proteome</keyword>
<keyword evidence="1" id="KW-0472">Membrane</keyword>
<proteinExistence type="predicted"/>
<evidence type="ECO:0000256" key="1">
    <source>
        <dbReference type="SAM" id="Phobius"/>
    </source>
</evidence>